<evidence type="ECO:0000259" key="2">
    <source>
        <dbReference type="Pfam" id="PF21722"/>
    </source>
</evidence>
<feature type="region of interest" description="Disordered" evidence="1">
    <location>
        <begin position="195"/>
        <end position="273"/>
    </location>
</feature>
<dbReference type="EMBL" id="UINC01053675">
    <property type="protein sequence ID" value="SVB70476.1"/>
    <property type="molecule type" value="Genomic_DNA"/>
</dbReference>
<dbReference type="InterPro" id="IPR049304">
    <property type="entry name" value="Gly_rich_dom"/>
</dbReference>
<name>A0A382G5C4_9ZZZZ</name>
<evidence type="ECO:0000256" key="1">
    <source>
        <dbReference type="SAM" id="MobiDB-lite"/>
    </source>
</evidence>
<organism evidence="3">
    <name type="scientific">marine metagenome</name>
    <dbReference type="NCBI Taxonomy" id="408172"/>
    <lineage>
        <taxon>unclassified sequences</taxon>
        <taxon>metagenomes</taxon>
        <taxon>ecological metagenomes</taxon>
    </lineage>
</organism>
<feature type="domain" description="Glycine-rich" evidence="2">
    <location>
        <begin position="119"/>
        <end position="366"/>
    </location>
</feature>
<accession>A0A382G5C4</accession>
<sequence length="483" mass="46142">TITNAKMAVDPANASNLSSGDVPLAQLGNVPDPDLTAQKADIALLAFKTQANGNLARYNLVDQSVDAFEDASGVNSGASTNATRTSENYYQGFVAGTDPTGGTITTYTGYKVHSFLSTGNTNFVVSSAGNVDVLVVGGGGGGGAYGGGGGAGGFRTSATHGVTAQTYVVAVGAGGLGVNDQVGLVGSPSTFDTITSAGGGRGGTAALDGGDGGSGGGGGYGSSGGDSSPTTSPVQGYSGGDGSGDVAQYPSGGGGGAGGAGQDSQQNNPGIAGNGGIGAQNLYRTGSNVYYASGGGGGVPDGGGYGSNNVAGTASAGGGGDGGKGAYATDATVNTGGGGGGAGYSATYGGMTGGDGGSGIVVIRYEEMAFGTPSNMTLVSESTTAQAAPTKGDLVLTYTNAAGTAVVGTNITAEYSADAGSTWTDFGIAAGDVQGTTGGHTIVTKNNVTLTSTSGTSMRYRIKTLVQSASLATRIHAVSLGWS</sequence>
<feature type="compositionally biased region" description="Gly residues" evidence="1">
    <location>
        <begin position="251"/>
        <end position="261"/>
    </location>
</feature>
<proteinExistence type="predicted"/>
<reference evidence="3" key="1">
    <citation type="submission" date="2018-05" db="EMBL/GenBank/DDBJ databases">
        <authorList>
            <person name="Lanie J.A."/>
            <person name="Ng W.-L."/>
            <person name="Kazmierczak K.M."/>
            <person name="Andrzejewski T.M."/>
            <person name="Davidsen T.M."/>
            <person name="Wayne K.J."/>
            <person name="Tettelin H."/>
            <person name="Glass J.I."/>
            <person name="Rusch D."/>
            <person name="Podicherti R."/>
            <person name="Tsui H.-C.T."/>
            <person name="Winkler M.E."/>
        </authorList>
    </citation>
    <scope>NUCLEOTIDE SEQUENCE</scope>
</reference>
<gene>
    <name evidence="3" type="ORF">METZ01_LOCUS223330</name>
</gene>
<dbReference type="Pfam" id="PF21722">
    <property type="entry name" value="Gly_rich_2"/>
    <property type="match status" value="1"/>
</dbReference>
<protein>
    <recommendedName>
        <fullName evidence="2">Glycine-rich domain-containing protein</fullName>
    </recommendedName>
</protein>
<feature type="compositionally biased region" description="Gly residues" evidence="1">
    <location>
        <begin position="197"/>
        <end position="224"/>
    </location>
</feature>
<feature type="non-terminal residue" evidence="3">
    <location>
        <position position="1"/>
    </location>
</feature>
<dbReference type="AlphaFoldDB" id="A0A382G5C4"/>
<evidence type="ECO:0000313" key="3">
    <source>
        <dbReference type="EMBL" id="SVB70476.1"/>
    </source>
</evidence>